<comment type="function">
    <text evidence="11">Fluoride-specific ion channel. Important for reducing fluoride concentration in the cell, thus reducing its toxicity.</text>
</comment>
<dbReference type="STRING" id="639282.DEFDS_0609"/>
<evidence type="ECO:0000256" key="8">
    <source>
        <dbReference type="ARBA" id="ARBA00023303"/>
    </source>
</evidence>
<evidence type="ECO:0000256" key="2">
    <source>
        <dbReference type="ARBA" id="ARBA00022475"/>
    </source>
</evidence>
<feature type="transmembrane region" description="Helical" evidence="11">
    <location>
        <begin position="31"/>
        <end position="52"/>
    </location>
</feature>
<keyword evidence="8 11" id="KW-0407">Ion channel</keyword>
<evidence type="ECO:0000256" key="3">
    <source>
        <dbReference type="ARBA" id="ARBA00022519"/>
    </source>
</evidence>
<dbReference type="Pfam" id="PF02537">
    <property type="entry name" value="CRCB"/>
    <property type="match status" value="1"/>
</dbReference>
<dbReference type="GO" id="GO:0046872">
    <property type="term" value="F:metal ion binding"/>
    <property type="evidence" value="ECO:0007669"/>
    <property type="project" value="UniProtKB-KW"/>
</dbReference>
<keyword evidence="6 11" id="KW-0406">Ion transport</keyword>
<feature type="binding site" evidence="11">
    <location>
        <position position="77"/>
    </location>
    <ligand>
        <name>Na(+)</name>
        <dbReference type="ChEBI" id="CHEBI:29101"/>
        <note>structural</note>
    </ligand>
</feature>
<dbReference type="GO" id="GO:0062054">
    <property type="term" value="F:fluoride channel activity"/>
    <property type="evidence" value="ECO:0007669"/>
    <property type="project" value="UniProtKB-UniRule"/>
</dbReference>
<dbReference type="Proteomes" id="UP000001520">
    <property type="component" value="Chromosome"/>
</dbReference>
<keyword evidence="7 11" id="KW-0472">Membrane</keyword>
<keyword evidence="5 11" id="KW-1133">Transmembrane helix</keyword>
<evidence type="ECO:0000256" key="1">
    <source>
        <dbReference type="ARBA" id="ARBA00004651"/>
    </source>
</evidence>
<feature type="transmembrane region" description="Helical" evidence="11">
    <location>
        <begin position="94"/>
        <end position="119"/>
    </location>
</feature>
<dbReference type="HAMAP" id="MF_00454">
    <property type="entry name" value="FluC"/>
    <property type="match status" value="1"/>
</dbReference>
<keyword evidence="2 11" id="KW-1003">Cell membrane</keyword>
<dbReference type="PANTHER" id="PTHR28259:SF1">
    <property type="entry name" value="FLUORIDE EXPORT PROTEIN 1-RELATED"/>
    <property type="match status" value="1"/>
</dbReference>
<dbReference type="InterPro" id="IPR003691">
    <property type="entry name" value="FluC"/>
</dbReference>
<comment type="similarity">
    <text evidence="9 11">Belongs to the fluoride channel Fluc/FEX (TC 1.A.43) family.</text>
</comment>
<keyword evidence="13" id="KW-1185">Reference proteome</keyword>
<keyword evidence="4 11" id="KW-0812">Transmembrane</keyword>
<dbReference type="HOGENOM" id="CLU_114342_3_0_0"/>
<evidence type="ECO:0000256" key="6">
    <source>
        <dbReference type="ARBA" id="ARBA00023065"/>
    </source>
</evidence>
<evidence type="ECO:0000256" key="4">
    <source>
        <dbReference type="ARBA" id="ARBA00022692"/>
    </source>
</evidence>
<name>D3PBW8_DEFDS</name>
<organism evidence="12 13">
    <name type="scientific">Deferribacter desulfuricans (strain DSM 14783 / JCM 11476 / NBRC 101012 / SSM1)</name>
    <dbReference type="NCBI Taxonomy" id="639282"/>
    <lineage>
        <taxon>Bacteria</taxon>
        <taxon>Pseudomonadati</taxon>
        <taxon>Deferribacterota</taxon>
        <taxon>Deferribacteres</taxon>
        <taxon>Deferribacterales</taxon>
        <taxon>Deferribacteraceae</taxon>
        <taxon>Deferribacter</taxon>
    </lineage>
</organism>
<evidence type="ECO:0000256" key="5">
    <source>
        <dbReference type="ARBA" id="ARBA00022989"/>
    </source>
</evidence>
<gene>
    <name evidence="11" type="primary">fluC</name>
    <name evidence="11" type="synonym">crcB</name>
    <name evidence="12" type="ordered locus">DEFDS_0609</name>
</gene>
<evidence type="ECO:0000313" key="12">
    <source>
        <dbReference type="EMBL" id="BAI80091.1"/>
    </source>
</evidence>
<feature type="binding site" evidence="11">
    <location>
        <position position="74"/>
    </location>
    <ligand>
        <name>Na(+)</name>
        <dbReference type="ChEBI" id="CHEBI:29101"/>
        <note>structural</note>
    </ligand>
</feature>
<sequence>MKILLIGVGGFVGAILRYLFSKFFTIVLGNMIPFGTLFVNVTGSFILGFVHTLSVEKLVLGDNVRFFIGVGLLGAFTTFSTFSVETIHLFEDGAFILGLLNMFLNLFLSLFAAFFGIYVSRLF</sequence>
<dbReference type="EMBL" id="AP011529">
    <property type="protein sequence ID" value="BAI80091.1"/>
    <property type="molecule type" value="Genomic_DNA"/>
</dbReference>
<dbReference type="NCBIfam" id="TIGR00494">
    <property type="entry name" value="crcB"/>
    <property type="match status" value="1"/>
</dbReference>
<dbReference type="GO" id="GO:0140114">
    <property type="term" value="P:cellular detoxification of fluoride"/>
    <property type="evidence" value="ECO:0007669"/>
    <property type="project" value="UniProtKB-UniRule"/>
</dbReference>
<comment type="catalytic activity">
    <reaction evidence="10">
        <text>fluoride(in) = fluoride(out)</text>
        <dbReference type="Rhea" id="RHEA:76159"/>
        <dbReference type="ChEBI" id="CHEBI:17051"/>
    </reaction>
    <physiologicalReaction direction="left-to-right" evidence="10">
        <dbReference type="Rhea" id="RHEA:76160"/>
    </physiologicalReaction>
</comment>
<reference evidence="12 13" key="1">
    <citation type="journal article" date="2010" name="DNA Res.">
        <title>Bacterial lifestyle in a deep-sea hydrothermal vent chimney revealed by the genome sequence of the thermophilic bacterium Deferribacter desulfuricans SSM1.</title>
        <authorList>
            <person name="Takaki Y."/>
            <person name="Shimamura S."/>
            <person name="Nakagawa S."/>
            <person name="Fukuhara Y."/>
            <person name="Horikawa H."/>
            <person name="Ankai A."/>
            <person name="Harada T."/>
            <person name="Hosoyama A."/>
            <person name="Oguchi A."/>
            <person name="Fukui S."/>
            <person name="Fujita N."/>
            <person name="Takami H."/>
            <person name="Takai K."/>
        </authorList>
    </citation>
    <scope>NUCLEOTIDE SEQUENCE [LARGE SCALE GENOMIC DNA]</scope>
    <source>
        <strain evidence="13">DSM 14783 / JCM 11476 / NBRC 101012 / SSM1</strain>
    </source>
</reference>
<evidence type="ECO:0000256" key="9">
    <source>
        <dbReference type="ARBA" id="ARBA00035120"/>
    </source>
</evidence>
<feature type="transmembrane region" description="Helical" evidence="11">
    <location>
        <begin position="64"/>
        <end position="82"/>
    </location>
</feature>
<dbReference type="PANTHER" id="PTHR28259">
    <property type="entry name" value="FLUORIDE EXPORT PROTEIN 1-RELATED"/>
    <property type="match status" value="1"/>
</dbReference>
<evidence type="ECO:0000256" key="7">
    <source>
        <dbReference type="ARBA" id="ARBA00023136"/>
    </source>
</evidence>
<proteinExistence type="inferred from homology"/>
<accession>D3PBW8</accession>
<protein>
    <recommendedName>
        <fullName evidence="11">Fluoride-specific ion channel FluC</fullName>
    </recommendedName>
</protein>
<evidence type="ECO:0000313" key="13">
    <source>
        <dbReference type="Proteomes" id="UP000001520"/>
    </source>
</evidence>
<keyword evidence="11" id="KW-0813">Transport</keyword>
<dbReference type="OrthoDB" id="9799631at2"/>
<dbReference type="GO" id="GO:0005886">
    <property type="term" value="C:plasma membrane"/>
    <property type="evidence" value="ECO:0007669"/>
    <property type="project" value="UniProtKB-SubCell"/>
</dbReference>
<keyword evidence="11" id="KW-0915">Sodium</keyword>
<keyword evidence="3 11" id="KW-0997">Cell inner membrane</keyword>
<dbReference type="RefSeq" id="WP_013007339.1">
    <property type="nucleotide sequence ID" value="NC_013939.1"/>
</dbReference>
<dbReference type="eggNOG" id="COG0239">
    <property type="taxonomic scope" value="Bacteria"/>
</dbReference>
<comment type="subcellular location">
    <subcellularLocation>
        <location evidence="11">Cell inner membrane</location>
        <topology evidence="11">Multi-pass membrane protein</topology>
    </subcellularLocation>
    <subcellularLocation>
        <location evidence="1">Cell membrane</location>
        <topology evidence="1">Multi-pass membrane protein</topology>
    </subcellularLocation>
</comment>
<keyword evidence="11" id="KW-0479">Metal-binding</keyword>
<evidence type="ECO:0000256" key="10">
    <source>
        <dbReference type="ARBA" id="ARBA00035585"/>
    </source>
</evidence>
<comment type="activity regulation">
    <text evidence="11">Na(+) is not transported, but it plays an essential structural role and its presence is essential for fluoride channel function.</text>
</comment>
<dbReference type="KEGG" id="ddf:DEFDS_0609"/>
<dbReference type="AlphaFoldDB" id="D3PBW8"/>
<evidence type="ECO:0000256" key="11">
    <source>
        <dbReference type="HAMAP-Rule" id="MF_00454"/>
    </source>
</evidence>